<name>A0A090W9V8_9FLAO</name>
<dbReference type="Proteomes" id="UP000029646">
    <property type="component" value="Unassembled WGS sequence"/>
</dbReference>
<evidence type="ECO:0000313" key="6">
    <source>
        <dbReference type="Proteomes" id="UP000030184"/>
    </source>
</evidence>
<evidence type="ECO:0000313" key="3">
    <source>
        <dbReference type="EMBL" id="GAL72958.1"/>
    </source>
</evidence>
<proteinExistence type="predicted"/>
<dbReference type="STRING" id="504487.JCM19538_2807"/>
<accession>A0A090W9V8</accession>
<dbReference type="EMBL" id="BBNS01000035">
    <property type="protein sequence ID" value="GAL72958.1"/>
    <property type="molecule type" value="Genomic_DNA"/>
</dbReference>
<evidence type="ECO:0008006" key="7">
    <source>
        <dbReference type="Google" id="ProtNLM"/>
    </source>
</evidence>
<evidence type="ECO:0000256" key="1">
    <source>
        <dbReference type="SAM" id="SignalP"/>
    </source>
</evidence>
<dbReference type="EMBL" id="BBNR01000013">
    <property type="protein sequence ID" value="GAL67823.1"/>
    <property type="molecule type" value="Genomic_DNA"/>
</dbReference>
<dbReference type="Proteomes" id="UP000029641">
    <property type="component" value="Unassembled WGS sequence"/>
</dbReference>
<evidence type="ECO:0000313" key="2">
    <source>
        <dbReference type="EMBL" id="GAL67823.1"/>
    </source>
</evidence>
<dbReference type="RefSeq" id="WP_042244492.1">
    <property type="nucleotide sequence ID" value="NZ_BBNR01000013.1"/>
</dbReference>
<keyword evidence="1" id="KW-0732">Signal</keyword>
<protein>
    <recommendedName>
        <fullName evidence="7">Lipoprotein</fullName>
    </recommendedName>
</protein>
<organism evidence="3 5">
    <name type="scientific">Jejuia pallidilutea</name>
    <dbReference type="NCBI Taxonomy" id="504487"/>
    <lineage>
        <taxon>Bacteria</taxon>
        <taxon>Pseudomonadati</taxon>
        <taxon>Bacteroidota</taxon>
        <taxon>Flavobacteriia</taxon>
        <taxon>Flavobacteriales</taxon>
        <taxon>Flavobacteriaceae</taxon>
        <taxon>Jejuia</taxon>
    </lineage>
</organism>
<reference evidence="6" key="1">
    <citation type="journal article" date="2014" name="Genome Announc.">
        <title>Draft Genome Sequence of Marine Flavobacterium Jejuia pallidilutea Strain 11shimoA1 and Pigmentation Mutants.</title>
        <authorList>
            <person name="Takatani N."/>
            <person name="Nakanishi M."/>
            <person name="Meirelles P."/>
            <person name="Mino S."/>
            <person name="Suda W."/>
            <person name="Oshima K."/>
            <person name="Hattori M."/>
            <person name="Ohkuma M."/>
            <person name="Hosokawa M."/>
            <person name="Miyashita K."/>
            <person name="Thompson F.L."/>
            <person name="Niwa A."/>
            <person name="Sawabe T."/>
            <person name="Sawabe T."/>
        </authorList>
    </citation>
    <scope>NUCLEOTIDE SEQUENCE [LARGE SCALE GENOMIC DNA]</scope>
    <source>
        <strain evidence="6">JCM 19538</strain>
    </source>
</reference>
<dbReference type="Proteomes" id="UP000030184">
    <property type="component" value="Unassembled WGS sequence"/>
</dbReference>
<gene>
    <name evidence="2" type="ORF">JCM19301_1607</name>
    <name evidence="3" type="ORF">JCM19302_4252</name>
    <name evidence="4" type="ORF">JCM19538_2807</name>
</gene>
<evidence type="ECO:0000313" key="4">
    <source>
        <dbReference type="EMBL" id="GAL89976.1"/>
    </source>
</evidence>
<feature type="signal peptide" evidence="1">
    <location>
        <begin position="1"/>
        <end position="21"/>
    </location>
</feature>
<feature type="chain" id="PRO_5007382887" description="Lipoprotein" evidence="1">
    <location>
        <begin position="22"/>
        <end position="217"/>
    </location>
</feature>
<sequence length="217" mass="24551">MKIKFFVLSFLLLLYTCSNNSKTSSSNNNCEDKLKQTKDTLTELKTVLQNNYKAMFPIPDDIGNQELISIQKYNSESNTIPVKNDRYKVSGIIDSKKGTLDIIVPVTENKLRIVNYINVSTEKTNAILLVLDGNNGKGTNVSPITSVVKKKIKLKKIGLPSNLEQLFVFVLHDNDVNNRHIIEYINCLTNNPEYTRDNECLKLDKFIPLERGGDIVP</sequence>
<comment type="caution">
    <text evidence="3">The sequence shown here is derived from an EMBL/GenBank/DDBJ whole genome shotgun (WGS) entry which is preliminary data.</text>
</comment>
<keyword evidence="6" id="KW-1185">Reference proteome</keyword>
<dbReference type="EMBL" id="BBNY01000067">
    <property type="protein sequence ID" value="GAL89976.1"/>
    <property type="molecule type" value="Genomic_DNA"/>
</dbReference>
<dbReference type="AlphaFoldDB" id="A0A090W9V8"/>
<evidence type="ECO:0000313" key="5">
    <source>
        <dbReference type="Proteomes" id="UP000029646"/>
    </source>
</evidence>